<gene>
    <name evidence="3" type="ORF">MCOR_52484</name>
</gene>
<dbReference type="InterPro" id="IPR042525">
    <property type="entry name" value="Rad52_Rad59_Rad22_sf"/>
</dbReference>
<dbReference type="SUPFAM" id="SSF54768">
    <property type="entry name" value="dsRNA-binding domain-like"/>
    <property type="match status" value="1"/>
</dbReference>
<dbReference type="EMBL" id="CACVKT020009086">
    <property type="protein sequence ID" value="CAC5420241.1"/>
    <property type="molecule type" value="Genomic_DNA"/>
</dbReference>
<dbReference type="InterPro" id="IPR040224">
    <property type="entry name" value="RDM1"/>
</dbReference>
<keyword evidence="1" id="KW-0694">RNA-binding</keyword>
<dbReference type="OrthoDB" id="6287754at2759"/>
<dbReference type="PANTHER" id="PTHR31164:SF1">
    <property type="entry name" value="RAD52 MOTIF-CONTAINING PROTEIN 1"/>
    <property type="match status" value="1"/>
</dbReference>
<name>A0A6J8EME8_MYTCO</name>
<dbReference type="InterPro" id="IPR035979">
    <property type="entry name" value="RBD_domain_sf"/>
</dbReference>
<dbReference type="InterPro" id="IPR000504">
    <property type="entry name" value="RRM_dom"/>
</dbReference>
<keyword evidence="4" id="KW-1185">Reference proteome</keyword>
<dbReference type="Proteomes" id="UP000507470">
    <property type="component" value="Unassembled WGS sequence"/>
</dbReference>
<dbReference type="Gene3D" id="3.30.390.80">
    <property type="entry name" value="DNA repair protein Rad52/59/22"/>
    <property type="match status" value="1"/>
</dbReference>
<accession>A0A6J8EME8</accession>
<evidence type="ECO:0000313" key="3">
    <source>
        <dbReference type="EMBL" id="CAC5420241.1"/>
    </source>
</evidence>
<dbReference type="SUPFAM" id="SSF54928">
    <property type="entry name" value="RNA-binding domain, RBD"/>
    <property type="match status" value="1"/>
</dbReference>
<organism evidence="3 4">
    <name type="scientific">Mytilus coruscus</name>
    <name type="common">Sea mussel</name>
    <dbReference type="NCBI Taxonomy" id="42192"/>
    <lineage>
        <taxon>Eukaryota</taxon>
        <taxon>Metazoa</taxon>
        <taxon>Spiralia</taxon>
        <taxon>Lophotrochozoa</taxon>
        <taxon>Mollusca</taxon>
        <taxon>Bivalvia</taxon>
        <taxon>Autobranchia</taxon>
        <taxon>Pteriomorphia</taxon>
        <taxon>Mytilida</taxon>
        <taxon>Mytiloidea</taxon>
        <taxon>Mytilidae</taxon>
        <taxon>Mytilinae</taxon>
        <taxon>Mytilus</taxon>
    </lineage>
</organism>
<dbReference type="GO" id="GO:0006310">
    <property type="term" value="P:DNA recombination"/>
    <property type="evidence" value="ECO:0007669"/>
    <property type="project" value="UniProtKB-ARBA"/>
</dbReference>
<evidence type="ECO:0000259" key="2">
    <source>
        <dbReference type="PROSITE" id="PS50102"/>
    </source>
</evidence>
<evidence type="ECO:0000313" key="4">
    <source>
        <dbReference type="Proteomes" id="UP000507470"/>
    </source>
</evidence>
<dbReference type="GO" id="GO:0005730">
    <property type="term" value="C:nucleolus"/>
    <property type="evidence" value="ECO:0007669"/>
    <property type="project" value="TreeGrafter"/>
</dbReference>
<proteinExistence type="predicted"/>
<dbReference type="AlphaFoldDB" id="A0A6J8EME8"/>
<dbReference type="Pfam" id="PF25517">
    <property type="entry name" value="DSRM_RDM1"/>
    <property type="match status" value="1"/>
</dbReference>
<evidence type="ECO:0000256" key="1">
    <source>
        <dbReference type="PROSITE-ProRule" id="PRU00176"/>
    </source>
</evidence>
<dbReference type="PROSITE" id="PS50102">
    <property type="entry name" value="RRM"/>
    <property type="match status" value="1"/>
</dbReference>
<dbReference type="InterPro" id="IPR057652">
    <property type="entry name" value="DSRM_RDM1"/>
</dbReference>
<dbReference type="GO" id="GO:0003723">
    <property type="term" value="F:RNA binding"/>
    <property type="evidence" value="ECO:0007669"/>
    <property type="project" value="UniProtKB-UniRule"/>
</dbReference>
<sequence length="304" mass="34076">MSCSVEIIDFKRPEGNRKNLYVNSIPGSSEEDVQEYLYSVFSVYGLINGIQIYSYSTSNQSVKVAGYYAFVTFYSVLAAHSAKESLSNKITIAGTECKIAYAKRKKDAQTVATLHFSKCQELANYYLGFNGWSTTIKLLVQKICNFIHSSLTAIACLIEDNEEDSSGNDLRKVRYVCVTRIDITGHHLNSEGMGAWEETYLVKDPTSKAKAICKSKKLAYQRSLENAFSKVILIVLPNGKVTVEVDTTQPDPVILTEKQLDDSNVLKVNELDELPDEDVEDVKDEVDEDVDAINLHILHELEEM</sequence>
<dbReference type="PANTHER" id="PTHR31164">
    <property type="entry name" value="RAD52 MOTIF-CONTAINING PROTEIN 1"/>
    <property type="match status" value="1"/>
</dbReference>
<reference evidence="3 4" key="1">
    <citation type="submission" date="2020-06" db="EMBL/GenBank/DDBJ databases">
        <authorList>
            <person name="Li R."/>
            <person name="Bekaert M."/>
        </authorList>
    </citation>
    <scope>NUCLEOTIDE SEQUENCE [LARGE SCALE GENOMIC DNA]</scope>
    <source>
        <strain evidence="4">wild</strain>
    </source>
</reference>
<protein>
    <submittedName>
        <fullName evidence="3">RDM1</fullName>
    </submittedName>
</protein>
<feature type="domain" description="RRM" evidence="2">
    <location>
        <begin position="18"/>
        <end position="104"/>
    </location>
</feature>
<dbReference type="GO" id="GO:0006302">
    <property type="term" value="P:double-strand break repair"/>
    <property type="evidence" value="ECO:0007669"/>
    <property type="project" value="UniProtKB-ARBA"/>
</dbReference>